<organism evidence="1 2">
    <name type="scientific">Effrenium voratum</name>
    <dbReference type="NCBI Taxonomy" id="2562239"/>
    <lineage>
        <taxon>Eukaryota</taxon>
        <taxon>Sar</taxon>
        <taxon>Alveolata</taxon>
        <taxon>Dinophyceae</taxon>
        <taxon>Suessiales</taxon>
        <taxon>Symbiodiniaceae</taxon>
        <taxon>Effrenium</taxon>
    </lineage>
</organism>
<accession>A0AA36I8W4</accession>
<proteinExistence type="predicted"/>
<gene>
    <name evidence="1" type="ORF">EVOR1521_LOCUS10158</name>
</gene>
<comment type="caution">
    <text evidence="1">The sequence shown here is derived from an EMBL/GenBank/DDBJ whole genome shotgun (WGS) entry which is preliminary data.</text>
</comment>
<dbReference type="EMBL" id="CAUJNA010000955">
    <property type="protein sequence ID" value="CAJ1382897.1"/>
    <property type="molecule type" value="Genomic_DNA"/>
</dbReference>
<evidence type="ECO:0000313" key="1">
    <source>
        <dbReference type="EMBL" id="CAJ1382897.1"/>
    </source>
</evidence>
<dbReference type="AlphaFoldDB" id="A0AA36I8W4"/>
<dbReference type="Proteomes" id="UP001178507">
    <property type="component" value="Unassembled WGS sequence"/>
</dbReference>
<protein>
    <submittedName>
        <fullName evidence="1">Uncharacterized protein</fullName>
    </submittedName>
</protein>
<evidence type="ECO:0000313" key="2">
    <source>
        <dbReference type="Proteomes" id="UP001178507"/>
    </source>
</evidence>
<name>A0AA36I8W4_9DINO</name>
<sequence>ASCRASSVWPPASAATKRRSLARSWSRLSSDLRGQTLATRSLTSFEFTHAEGQTPPDLDGSPDFNAVGALGAAPLSPHWMLVAE</sequence>
<feature type="non-terminal residue" evidence="1">
    <location>
        <position position="84"/>
    </location>
</feature>
<reference evidence="1" key="1">
    <citation type="submission" date="2023-08" db="EMBL/GenBank/DDBJ databases">
        <authorList>
            <person name="Chen Y."/>
            <person name="Shah S."/>
            <person name="Dougan E. K."/>
            <person name="Thang M."/>
            <person name="Chan C."/>
        </authorList>
    </citation>
    <scope>NUCLEOTIDE SEQUENCE</scope>
</reference>
<keyword evidence="2" id="KW-1185">Reference proteome</keyword>